<protein>
    <submittedName>
        <fullName evidence="1">Uncharacterized protein</fullName>
    </submittedName>
</protein>
<name>S4XZU1_SORCE</name>
<organism evidence="1 2">
    <name type="scientific">Sorangium cellulosum So0157-2</name>
    <dbReference type="NCBI Taxonomy" id="1254432"/>
    <lineage>
        <taxon>Bacteria</taxon>
        <taxon>Pseudomonadati</taxon>
        <taxon>Myxococcota</taxon>
        <taxon>Polyangia</taxon>
        <taxon>Polyangiales</taxon>
        <taxon>Polyangiaceae</taxon>
        <taxon>Sorangium</taxon>
    </lineage>
</organism>
<dbReference type="KEGG" id="scu:SCE1572_28025"/>
<dbReference type="Proteomes" id="UP000014803">
    <property type="component" value="Chromosome"/>
</dbReference>
<proteinExistence type="predicted"/>
<evidence type="ECO:0000313" key="2">
    <source>
        <dbReference type="Proteomes" id="UP000014803"/>
    </source>
</evidence>
<sequence>MAHWAAADPKPYPESCRTCAQREEPSSSTYTLMMAVPLSMAFLSASLG</sequence>
<reference evidence="1 2" key="1">
    <citation type="journal article" date="2013" name="Sci. Rep.">
        <title>Extraordinary expansion of a Sorangium cellulosum genome from an alkaline milieu.</title>
        <authorList>
            <person name="Han K."/>
            <person name="Li Z.F."/>
            <person name="Peng R."/>
            <person name="Zhu L.P."/>
            <person name="Zhou T."/>
            <person name="Wang L.G."/>
            <person name="Li S.G."/>
            <person name="Zhang X.B."/>
            <person name="Hu W."/>
            <person name="Wu Z.H."/>
            <person name="Qin N."/>
            <person name="Li Y.Z."/>
        </authorList>
    </citation>
    <scope>NUCLEOTIDE SEQUENCE [LARGE SCALE GENOMIC DNA]</scope>
    <source>
        <strain evidence="1 2">So0157-2</strain>
    </source>
</reference>
<dbReference type="AlphaFoldDB" id="S4XZU1"/>
<dbReference type="EMBL" id="CP003969">
    <property type="protein sequence ID" value="AGP37979.1"/>
    <property type="molecule type" value="Genomic_DNA"/>
</dbReference>
<accession>S4XZU1</accession>
<evidence type="ECO:0000313" key="1">
    <source>
        <dbReference type="EMBL" id="AGP37979.1"/>
    </source>
</evidence>
<dbReference type="HOGENOM" id="CLU_3157879_0_0_7"/>
<gene>
    <name evidence="1" type="ORF">SCE1572_28025</name>
</gene>